<organism evidence="2 3">
    <name type="scientific">Naegleria fowleri</name>
    <name type="common">Brain eating amoeba</name>
    <dbReference type="NCBI Taxonomy" id="5763"/>
    <lineage>
        <taxon>Eukaryota</taxon>
        <taxon>Discoba</taxon>
        <taxon>Heterolobosea</taxon>
        <taxon>Tetramitia</taxon>
        <taxon>Eutetramitia</taxon>
        <taxon>Vahlkampfiidae</taxon>
        <taxon>Naegleria</taxon>
    </lineage>
</organism>
<name>A0A6A5BVH0_NAEFO</name>
<evidence type="ECO:0000313" key="3">
    <source>
        <dbReference type="Proteomes" id="UP000444721"/>
    </source>
</evidence>
<feature type="compositionally biased region" description="Polar residues" evidence="1">
    <location>
        <begin position="95"/>
        <end position="114"/>
    </location>
</feature>
<dbReference type="VEuPathDB" id="AmoebaDB:NF0131420"/>
<dbReference type="EMBL" id="VFQX01000016">
    <property type="protein sequence ID" value="KAF0981207.1"/>
    <property type="molecule type" value="Genomic_DNA"/>
</dbReference>
<gene>
    <name evidence="2" type="ORF">FDP41_012995</name>
</gene>
<feature type="compositionally biased region" description="Basic residues" evidence="1">
    <location>
        <begin position="444"/>
        <end position="453"/>
    </location>
</feature>
<sequence>MCDQASTMNTLTMDHSNNQGDDHSILQLTMNWLLQNIDKLPLETYVNILSKLSFLAKTKTPTTNSSAQSHVGISVSGGSDSGNEQGSHCMDSHTTKTTASVFQTPERTFSNNPPLSIETPYSFLQHVDTIPQHVPNMSTPSMNHLPVIFPTRLTHITEQTPPLQSQPQPPPIDSLSLLNGQQEEELHPVSNDDDNVVHALLNFMESPPICMQTLNDVGVPSFMVVGARNDDDGPSLQQQQQQPSARSSSSSFTSSKVPNDTFAAITPTMTSSSFKSCQSLLSMPSFYSSPPPLQQQSMQPLREEKVDLVSPMRLVISEKVSDERIPLCEPSPSTTTTILVNQQSIMMNEPTSLDHSHVVTKVGSEDNSFSSSCLSSKSSSSKCSSKTNGGKNIISKPHKTKRNNHSSKHTNHLLVNASCSQNKELRLNPFCNYSIESFSNQKQEKKKRGRPKVRRENSENETMTKQQPQSQDTSSSNSHQASSVFYTKSSFRNINF</sequence>
<feature type="compositionally biased region" description="Low complexity" evidence="1">
    <location>
        <begin position="370"/>
        <end position="386"/>
    </location>
</feature>
<feature type="compositionally biased region" description="Polar residues" evidence="1">
    <location>
        <begin position="460"/>
        <end position="484"/>
    </location>
</feature>
<proteinExistence type="predicted"/>
<dbReference type="RefSeq" id="XP_044565920.1">
    <property type="nucleotide sequence ID" value="XM_044703575.1"/>
</dbReference>
<evidence type="ECO:0000256" key="1">
    <source>
        <dbReference type="SAM" id="MobiDB-lite"/>
    </source>
</evidence>
<feature type="region of interest" description="Disordered" evidence="1">
    <location>
        <begin position="225"/>
        <end position="256"/>
    </location>
</feature>
<reference evidence="2 3" key="1">
    <citation type="journal article" date="2019" name="Sci. Rep.">
        <title>Nanopore sequencing improves the draft genome of the human pathogenic amoeba Naegleria fowleri.</title>
        <authorList>
            <person name="Liechti N."/>
            <person name="Schurch N."/>
            <person name="Bruggmann R."/>
            <person name="Wittwer M."/>
        </authorList>
    </citation>
    <scope>NUCLEOTIDE SEQUENCE [LARGE SCALE GENOMIC DNA]</scope>
    <source>
        <strain evidence="2 3">ATCC 30894</strain>
    </source>
</reference>
<protein>
    <submittedName>
        <fullName evidence="2">Uncharacterized protein</fullName>
    </submittedName>
</protein>
<dbReference type="VEuPathDB" id="AmoebaDB:FDP41_012995"/>
<dbReference type="AlphaFoldDB" id="A0A6A5BVH0"/>
<feature type="region of interest" description="Disordered" evidence="1">
    <location>
        <begin position="370"/>
        <end position="410"/>
    </location>
</feature>
<accession>A0A6A5BVH0</accession>
<dbReference type="GeneID" id="68120210"/>
<keyword evidence="3" id="KW-1185">Reference proteome</keyword>
<feature type="compositionally biased region" description="Basic residues" evidence="1">
    <location>
        <begin position="396"/>
        <end position="410"/>
    </location>
</feature>
<feature type="compositionally biased region" description="Low complexity" evidence="1">
    <location>
        <begin position="69"/>
        <end position="82"/>
    </location>
</feature>
<dbReference type="Proteomes" id="UP000444721">
    <property type="component" value="Unassembled WGS sequence"/>
</dbReference>
<feature type="compositionally biased region" description="Low complexity" evidence="1">
    <location>
        <begin position="235"/>
        <end position="255"/>
    </location>
</feature>
<feature type="region of interest" description="Disordered" evidence="1">
    <location>
        <begin position="439"/>
        <end position="484"/>
    </location>
</feature>
<feature type="region of interest" description="Disordered" evidence="1">
    <location>
        <begin position="60"/>
        <end position="114"/>
    </location>
</feature>
<comment type="caution">
    <text evidence="2">The sequence shown here is derived from an EMBL/GenBank/DDBJ whole genome shotgun (WGS) entry which is preliminary data.</text>
</comment>
<evidence type="ECO:0000313" key="2">
    <source>
        <dbReference type="EMBL" id="KAF0981207.1"/>
    </source>
</evidence>